<protein>
    <submittedName>
        <fullName evidence="1">Uncharacterized protein</fullName>
    </submittedName>
</protein>
<comment type="caution">
    <text evidence="1">The sequence shown here is derived from an EMBL/GenBank/DDBJ whole genome shotgun (WGS) entry which is preliminary data.</text>
</comment>
<sequence>ILRLKKDIIFESNVLGWLDCGTSCLEKRTCVAFNFKEGSKENEINCQLTETADHYFEKGSTDDNGWTFYEAVGERTFGCDECLNSEMLIWDPVRPLGCKCPESNYAGHISEQCRYSPFAYLGPLALHFFGDTVNQYGKSTGSPQELESITACFWMSVPEEYLNNHRVNFLSYASSKSSNDFLLVLRPSLDLLMKNKVY</sequence>
<evidence type="ECO:0000313" key="2">
    <source>
        <dbReference type="Proteomes" id="UP001152795"/>
    </source>
</evidence>
<feature type="non-terminal residue" evidence="1">
    <location>
        <position position="1"/>
    </location>
</feature>
<dbReference type="EMBL" id="CACRXK020021760">
    <property type="protein sequence ID" value="CAB4036169.1"/>
    <property type="molecule type" value="Genomic_DNA"/>
</dbReference>
<dbReference type="AlphaFoldDB" id="A0A6S7LP16"/>
<proteinExistence type="predicted"/>
<evidence type="ECO:0000313" key="1">
    <source>
        <dbReference type="EMBL" id="CAB4036169.1"/>
    </source>
</evidence>
<reference evidence="1" key="1">
    <citation type="submission" date="2020-04" db="EMBL/GenBank/DDBJ databases">
        <authorList>
            <person name="Alioto T."/>
            <person name="Alioto T."/>
            <person name="Gomez Garrido J."/>
        </authorList>
    </citation>
    <scope>NUCLEOTIDE SEQUENCE</scope>
    <source>
        <strain evidence="1">A484AB</strain>
    </source>
</reference>
<dbReference type="Proteomes" id="UP001152795">
    <property type="component" value="Unassembled WGS sequence"/>
</dbReference>
<feature type="non-terminal residue" evidence="1">
    <location>
        <position position="198"/>
    </location>
</feature>
<accession>A0A6S7LP16</accession>
<gene>
    <name evidence="1" type="ORF">PACLA_8A024549</name>
</gene>
<organism evidence="1 2">
    <name type="scientific">Paramuricea clavata</name>
    <name type="common">Red gorgonian</name>
    <name type="synonym">Violescent sea-whip</name>
    <dbReference type="NCBI Taxonomy" id="317549"/>
    <lineage>
        <taxon>Eukaryota</taxon>
        <taxon>Metazoa</taxon>
        <taxon>Cnidaria</taxon>
        <taxon>Anthozoa</taxon>
        <taxon>Octocorallia</taxon>
        <taxon>Malacalcyonacea</taxon>
        <taxon>Plexauridae</taxon>
        <taxon>Paramuricea</taxon>
    </lineage>
</organism>
<name>A0A6S7LP16_PARCT</name>
<keyword evidence="2" id="KW-1185">Reference proteome</keyword>